<dbReference type="Gene3D" id="3.40.50.1820">
    <property type="entry name" value="alpha/beta hydrolase"/>
    <property type="match status" value="1"/>
</dbReference>
<evidence type="ECO:0000259" key="6">
    <source>
        <dbReference type="Pfam" id="PF00151"/>
    </source>
</evidence>
<dbReference type="Proteomes" id="UP000770661">
    <property type="component" value="Unassembled WGS sequence"/>
</dbReference>
<organism evidence="7 8">
    <name type="scientific">Chionoecetes opilio</name>
    <name type="common">Atlantic snow crab</name>
    <name type="synonym">Cancer opilio</name>
    <dbReference type="NCBI Taxonomy" id="41210"/>
    <lineage>
        <taxon>Eukaryota</taxon>
        <taxon>Metazoa</taxon>
        <taxon>Ecdysozoa</taxon>
        <taxon>Arthropoda</taxon>
        <taxon>Crustacea</taxon>
        <taxon>Multicrustacea</taxon>
        <taxon>Malacostraca</taxon>
        <taxon>Eumalacostraca</taxon>
        <taxon>Eucarida</taxon>
        <taxon>Decapoda</taxon>
        <taxon>Pleocyemata</taxon>
        <taxon>Brachyura</taxon>
        <taxon>Eubrachyura</taxon>
        <taxon>Majoidea</taxon>
        <taxon>Majidae</taxon>
        <taxon>Chionoecetes</taxon>
    </lineage>
</organism>
<feature type="domain" description="Lipase" evidence="6">
    <location>
        <begin position="40"/>
        <end position="288"/>
    </location>
</feature>
<dbReference type="InterPro" id="IPR013818">
    <property type="entry name" value="Lipase"/>
</dbReference>
<evidence type="ECO:0000256" key="1">
    <source>
        <dbReference type="ARBA" id="ARBA00004613"/>
    </source>
</evidence>
<feature type="chain" id="PRO_5035319328" evidence="5">
    <location>
        <begin position="26"/>
        <end position="322"/>
    </location>
</feature>
<keyword evidence="7" id="KW-0449">Lipoprotein</keyword>
<keyword evidence="8" id="KW-1185">Reference proteome</keyword>
<dbReference type="OrthoDB" id="199913at2759"/>
<protein>
    <submittedName>
        <fullName evidence="7">Lipoprotein lipase</fullName>
    </submittedName>
</protein>
<dbReference type="GO" id="GO:0016298">
    <property type="term" value="F:lipase activity"/>
    <property type="evidence" value="ECO:0007669"/>
    <property type="project" value="InterPro"/>
</dbReference>
<gene>
    <name evidence="7" type="primary">LPL_0</name>
    <name evidence="7" type="ORF">GWK47_032982</name>
</gene>
<evidence type="ECO:0000313" key="8">
    <source>
        <dbReference type="Proteomes" id="UP000770661"/>
    </source>
</evidence>
<dbReference type="GO" id="GO:0005615">
    <property type="term" value="C:extracellular space"/>
    <property type="evidence" value="ECO:0007669"/>
    <property type="project" value="TreeGrafter"/>
</dbReference>
<evidence type="ECO:0000256" key="5">
    <source>
        <dbReference type="SAM" id="SignalP"/>
    </source>
</evidence>
<proteinExistence type="inferred from homology"/>
<dbReference type="GO" id="GO:0016042">
    <property type="term" value="P:lipid catabolic process"/>
    <property type="evidence" value="ECO:0007669"/>
    <property type="project" value="TreeGrafter"/>
</dbReference>
<evidence type="ECO:0000256" key="3">
    <source>
        <dbReference type="ARBA" id="ARBA00022525"/>
    </source>
</evidence>
<dbReference type="AlphaFoldDB" id="A0A8J4YPW7"/>
<dbReference type="PRINTS" id="PR00821">
    <property type="entry name" value="TAGLIPASE"/>
</dbReference>
<dbReference type="Pfam" id="PF00151">
    <property type="entry name" value="Lipase"/>
    <property type="match status" value="1"/>
</dbReference>
<feature type="signal peptide" evidence="5">
    <location>
        <begin position="1"/>
        <end position="25"/>
    </location>
</feature>
<comment type="subcellular location">
    <subcellularLocation>
        <location evidence="1">Secreted</location>
    </subcellularLocation>
</comment>
<name>A0A8J4YPW7_CHIOP</name>
<dbReference type="InterPro" id="IPR029058">
    <property type="entry name" value="AB_hydrolase_fold"/>
</dbReference>
<dbReference type="PANTHER" id="PTHR11610">
    <property type="entry name" value="LIPASE"/>
    <property type="match status" value="1"/>
</dbReference>
<dbReference type="SUPFAM" id="SSF53474">
    <property type="entry name" value="alpha/beta-Hydrolases"/>
    <property type="match status" value="1"/>
</dbReference>
<accession>A0A8J4YPW7</accession>
<dbReference type="InterPro" id="IPR000734">
    <property type="entry name" value="TAG_lipase"/>
</dbReference>
<sequence length="322" mass="34817">MSGRRLVVASTVLALAAVLVLKVYPNYPSGRLGVLFYYCTSSHEDRREVKATKAGVAELPLTPDTQVTVVIHGYTESSYRAWVLNLTDALLVAEPGSVVILVDYWDLVTISRPYMMANARLIADTTATLIDLMVQERPVSLSKIHVVGFSLGGRISGLVGARVTSGPLGRITGLDASYPWLPPRTHEEYLDASDAALVVTLRTSPLGQHSPPGHIDFHANGGHLQPGCSTWYTPNTAEQVCSHYRAVQIMVEAVRRGGGVFPACRCDAWEGYVDGSCPCDVVNHFGLTTNASVHGSFHFTTNPSSPYSRPLEHGANAAWPCQ</sequence>
<comment type="similarity">
    <text evidence="2 4">Belongs to the AB hydrolase superfamily. Lipase family.</text>
</comment>
<keyword evidence="3" id="KW-0964">Secreted</keyword>
<dbReference type="EMBL" id="JACEEZ010002500">
    <property type="protein sequence ID" value="KAG0728201.1"/>
    <property type="molecule type" value="Genomic_DNA"/>
</dbReference>
<evidence type="ECO:0000256" key="4">
    <source>
        <dbReference type="RuleBase" id="RU004262"/>
    </source>
</evidence>
<keyword evidence="5" id="KW-0732">Signal</keyword>
<comment type="caution">
    <text evidence="7">The sequence shown here is derived from an EMBL/GenBank/DDBJ whole genome shotgun (WGS) entry which is preliminary data.</text>
</comment>
<reference evidence="7" key="1">
    <citation type="submission" date="2020-07" db="EMBL/GenBank/DDBJ databases">
        <title>The High-quality genome of the commercially important snow crab, Chionoecetes opilio.</title>
        <authorList>
            <person name="Jeong J.-H."/>
            <person name="Ryu S."/>
        </authorList>
    </citation>
    <scope>NUCLEOTIDE SEQUENCE</scope>
    <source>
        <strain evidence="7">MADBK_172401_WGS</strain>
        <tissue evidence="7">Digestive gland</tissue>
    </source>
</reference>
<evidence type="ECO:0000313" key="7">
    <source>
        <dbReference type="EMBL" id="KAG0728201.1"/>
    </source>
</evidence>
<evidence type="ECO:0000256" key="2">
    <source>
        <dbReference type="ARBA" id="ARBA00010701"/>
    </source>
</evidence>